<evidence type="ECO:0000256" key="1">
    <source>
        <dbReference type="ARBA" id="ARBA00010164"/>
    </source>
</evidence>
<evidence type="ECO:0000256" key="2">
    <source>
        <dbReference type="ARBA" id="ARBA00022679"/>
    </source>
</evidence>
<dbReference type="InterPro" id="IPR012893">
    <property type="entry name" value="HipA-like_C"/>
</dbReference>
<dbReference type="RefSeq" id="WP_183978436.1">
    <property type="nucleotide sequence ID" value="NZ_JACIBY010000014.1"/>
</dbReference>
<dbReference type="Proteomes" id="UP000541352">
    <property type="component" value="Unassembled WGS sequence"/>
</dbReference>
<feature type="domain" description="HipA-like C-terminal" evidence="4">
    <location>
        <begin position="181"/>
        <end position="393"/>
    </location>
</feature>
<proteinExistence type="inferred from homology"/>
<dbReference type="Gene3D" id="1.10.1070.20">
    <property type="match status" value="1"/>
</dbReference>
<reference evidence="5 6" key="1">
    <citation type="submission" date="2020-08" db="EMBL/GenBank/DDBJ databases">
        <title>Genomic Encyclopedia of Type Strains, Phase IV (KMG-IV): sequencing the most valuable type-strain genomes for metagenomic binning, comparative biology and taxonomic classification.</title>
        <authorList>
            <person name="Goeker M."/>
        </authorList>
    </citation>
    <scope>NUCLEOTIDE SEQUENCE [LARGE SCALE GENOMIC DNA]</scope>
    <source>
        <strain evidence="5 6">DSM 17976</strain>
    </source>
</reference>
<evidence type="ECO:0000313" key="6">
    <source>
        <dbReference type="Proteomes" id="UP000541352"/>
    </source>
</evidence>
<dbReference type="GO" id="GO:0005829">
    <property type="term" value="C:cytosol"/>
    <property type="evidence" value="ECO:0007669"/>
    <property type="project" value="TreeGrafter"/>
</dbReference>
<dbReference type="GO" id="GO:0004674">
    <property type="term" value="F:protein serine/threonine kinase activity"/>
    <property type="evidence" value="ECO:0007669"/>
    <property type="project" value="UniProtKB-EC"/>
</dbReference>
<keyword evidence="2 5" id="KW-0808">Transferase</keyword>
<gene>
    <name evidence="5" type="ORF">FHS57_005063</name>
</gene>
<comment type="similarity">
    <text evidence="1">Belongs to the HipA Ser/Thr kinase family.</text>
</comment>
<keyword evidence="3 5" id="KW-0418">Kinase</keyword>
<name>A0A7W5ZP17_9BACT</name>
<evidence type="ECO:0000259" key="4">
    <source>
        <dbReference type="Pfam" id="PF07804"/>
    </source>
</evidence>
<evidence type="ECO:0000256" key="3">
    <source>
        <dbReference type="ARBA" id="ARBA00022777"/>
    </source>
</evidence>
<evidence type="ECO:0000313" key="5">
    <source>
        <dbReference type="EMBL" id="MBB3841042.1"/>
    </source>
</evidence>
<protein>
    <submittedName>
        <fullName evidence="5">Serine/threonine-protein kinase HipA</fullName>
        <ecNumber evidence="5">2.7.11.1</ecNumber>
    </submittedName>
</protein>
<comment type="caution">
    <text evidence="5">The sequence shown here is derived from an EMBL/GenBank/DDBJ whole genome shotgun (WGS) entry which is preliminary data.</text>
</comment>
<dbReference type="PANTHER" id="PTHR37419:SF8">
    <property type="entry name" value="TOXIN YJJJ"/>
    <property type="match status" value="1"/>
</dbReference>
<dbReference type="InterPro" id="IPR052028">
    <property type="entry name" value="HipA_Ser/Thr_kinase"/>
</dbReference>
<sequence length="420" mass="48150">MSERKIYVYAHWHPLPTPTLMGYLYATQLRGEEIFAFEYDKSWLKTQTQLLDPDLYSFSGRQYLNDTKPNFGLFTDSSPDRWGRLLMRRREAAMARQEQRKPQALYETDYLLGVYDRHRMGALRFALELDGPFLHDNQAMAAPPFTSLRELEQASLRLESEDSPNDPDYLKWLNMLMAPGSSLGGARPKASVIDPQQHLWIAKFPSTHDDRDVGAWELVVHRLAQKAGINVADAFAERYHSRHHTFITKRFDRIGTARIHFASAMTLLGYTDGNDHQDGVSYLQLAEFISRHGVNVEENLAALWRRIVFNLVVSNTDDHLRNHGFLLTPHGWTLSPAYDLNPNENGTGLKLNINETENALDVELALEVAPFFRLALPTARNIVEEVKQAVKQWEQVATEVGIGRNEQERLRSAFLWNSTT</sequence>
<keyword evidence="6" id="KW-1185">Reference proteome</keyword>
<accession>A0A7W5ZP17</accession>
<dbReference type="EC" id="2.7.11.1" evidence="5"/>
<dbReference type="PANTHER" id="PTHR37419">
    <property type="entry name" value="SERINE/THREONINE-PROTEIN KINASE TOXIN HIPA"/>
    <property type="match status" value="1"/>
</dbReference>
<organism evidence="5 6">
    <name type="scientific">Runella defluvii</name>
    <dbReference type="NCBI Taxonomy" id="370973"/>
    <lineage>
        <taxon>Bacteria</taxon>
        <taxon>Pseudomonadati</taxon>
        <taxon>Bacteroidota</taxon>
        <taxon>Cytophagia</taxon>
        <taxon>Cytophagales</taxon>
        <taxon>Spirosomataceae</taxon>
        <taxon>Runella</taxon>
    </lineage>
</organism>
<dbReference type="EMBL" id="JACIBY010000014">
    <property type="protein sequence ID" value="MBB3841042.1"/>
    <property type="molecule type" value="Genomic_DNA"/>
</dbReference>
<dbReference type="Pfam" id="PF07804">
    <property type="entry name" value="HipA_C"/>
    <property type="match status" value="1"/>
</dbReference>
<dbReference type="AlphaFoldDB" id="A0A7W5ZP17"/>